<dbReference type="NCBIfam" id="NF001567">
    <property type="entry name" value="PRK00389.1"/>
    <property type="match status" value="1"/>
</dbReference>
<evidence type="ECO:0000256" key="4">
    <source>
        <dbReference type="ARBA" id="ARBA00022679"/>
    </source>
</evidence>
<comment type="similarity">
    <text evidence="1 7">Belongs to the GcvT family.</text>
</comment>
<dbReference type="Proteomes" id="UP000249451">
    <property type="component" value="Unassembled WGS sequence"/>
</dbReference>
<dbReference type="Pfam" id="PF01571">
    <property type="entry name" value="GCV_T"/>
    <property type="match status" value="1"/>
</dbReference>
<dbReference type="GO" id="GO:0005960">
    <property type="term" value="C:glycine cleavage complex"/>
    <property type="evidence" value="ECO:0007669"/>
    <property type="project" value="InterPro"/>
</dbReference>
<evidence type="ECO:0000313" key="12">
    <source>
        <dbReference type="Proteomes" id="UP000249451"/>
    </source>
</evidence>
<name>A0A2W5B1V8_9CORY</name>
<dbReference type="GO" id="GO:0008483">
    <property type="term" value="F:transaminase activity"/>
    <property type="evidence" value="ECO:0007669"/>
    <property type="project" value="UniProtKB-KW"/>
</dbReference>
<protein>
    <recommendedName>
        <fullName evidence="2 7">Aminomethyltransferase</fullName>
        <ecNumber evidence="2 7">2.1.2.10</ecNumber>
    </recommendedName>
    <alternativeName>
        <fullName evidence="5 7">Glycine cleavage system T protein</fullName>
    </alternativeName>
</protein>
<dbReference type="InterPro" id="IPR006223">
    <property type="entry name" value="GcvT"/>
</dbReference>
<dbReference type="GO" id="GO:0004047">
    <property type="term" value="F:aminomethyltransferase activity"/>
    <property type="evidence" value="ECO:0007669"/>
    <property type="project" value="UniProtKB-UniRule"/>
</dbReference>
<dbReference type="InterPro" id="IPR027266">
    <property type="entry name" value="TrmE/GcvT-like"/>
</dbReference>
<dbReference type="FunFam" id="3.30.70.1400:FF:000001">
    <property type="entry name" value="Aminomethyltransferase"/>
    <property type="match status" value="1"/>
</dbReference>
<dbReference type="EMBL" id="QFNY01000201">
    <property type="protein sequence ID" value="PZO99417.1"/>
    <property type="molecule type" value="Genomic_DNA"/>
</dbReference>
<evidence type="ECO:0000256" key="3">
    <source>
        <dbReference type="ARBA" id="ARBA00022576"/>
    </source>
</evidence>
<dbReference type="Gene3D" id="4.10.1250.10">
    <property type="entry name" value="Aminomethyltransferase fragment"/>
    <property type="match status" value="1"/>
</dbReference>
<comment type="function">
    <text evidence="7">The glycine cleavage system catalyzes the degradation of glycine.</text>
</comment>
<dbReference type="SUPFAM" id="SSF101790">
    <property type="entry name" value="Aminomethyltransferase beta-barrel domain"/>
    <property type="match status" value="1"/>
</dbReference>
<keyword evidence="11" id="KW-0489">Methyltransferase</keyword>
<evidence type="ECO:0000256" key="8">
    <source>
        <dbReference type="PIRSR" id="PIRSR006487-1"/>
    </source>
</evidence>
<evidence type="ECO:0000256" key="6">
    <source>
        <dbReference type="ARBA" id="ARBA00047665"/>
    </source>
</evidence>
<dbReference type="Gene3D" id="3.30.70.1400">
    <property type="entry name" value="Aminomethyltransferase beta-barrel domains"/>
    <property type="match status" value="1"/>
</dbReference>
<dbReference type="PIRSF" id="PIRSF006487">
    <property type="entry name" value="GcvT"/>
    <property type="match status" value="1"/>
</dbReference>
<feature type="domain" description="GCVT N-terminal" evidence="9">
    <location>
        <begin position="13"/>
        <end position="283"/>
    </location>
</feature>
<sequence length="396" mass="41862">MTDSASTPKHTALHHVHEQLDARFTDFGGWDMPLKYGKELDEHRAVRETVGVFDLSHMGEVEVSGPQAAEFLDYALISRLSAVKVGKAKYSMLCTEDGGIVDDLITYRLADDDFLVVPNAGNAPRVAEALAQRAEGFDVTVVDQTADKSLVAIQGPKAAEVMHAIVENVTDAPEASGATEDVKGAVNGLGYYAAFKGIVAGQPALIARTGYTGEDGFEIIVDNDAAEQVWNVALGKATELDGLPCGLAARDTLRLEAGMPLYGNELNDELTPVDAGLGILAATKSKDSFVGRDAIVAAKEKGAARVLIGLQGEGRRAARSGYAVLAGEGEDAQPIGEVTSGALSPTLGYPVAMAYVDKTATEEGGAATVGQTVQVDIRGKQYPYQVVEMPFYQREK</sequence>
<dbReference type="Pfam" id="PF08669">
    <property type="entry name" value="GCV_T_C"/>
    <property type="match status" value="1"/>
</dbReference>
<keyword evidence="4 7" id="KW-0808">Transferase</keyword>
<evidence type="ECO:0000256" key="2">
    <source>
        <dbReference type="ARBA" id="ARBA00012616"/>
    </source>
</evidence>
<evidence type="ECO:0000259" key="9">
    <source>
        <dbReference type="Pfam" id="PF01571"/>
    </source>
</evidence>
<dbReference type="InterPro" id="IPR013977">
    <property type="entry name" value="GcvT_C"/>
</dbReference>
<comment type="catalytic activity">
    <reaction evidence="6 7">
        <text>N(6)-[(R)-S(8)-aminomethyldihydrolipoyl]-L-lysyl-[protein] + (6S)-5,6,7,8-tetrahydrofolate = N(6)-[(R)-dihydrolipoyl]-L-lysyl-[protein] + (6R)-5,10-methylene-5,6,7,8-tetrahydrofolate + NH4(+)</text>
        <dbReference type="Rhea" id="RHEA:16945"/>
        <dbReference type="Rhea" id="RHEA-COMP:10475"/>
        <dbReference type="Rhea" id="RHEA-COMP:10492"/>
        <dbReference type="ChEBI" id="CHEBI:15636"/>
        <dbReference type="ChEBI" id="CHEBI:28938"/>
        <dbReference type="ChEBI" id="CHEBI:57453"/>
        <dbReference type="ChEBI" id="CHEBI:83100"/>
        <dbReference type="ChEBI" id="CHEBI:83143"/>
        <dbReference type="EC" id="2.1.2.10"/>
    </reaction>
</comment>
<dbReference type="PANTHER" id="PTHR43757:SF2">
    <property type="entry name" value="AMINOMETHYLTRANSFERASE, MITOCHONDRIAL"/>
    <property type="match status" value="1"/>
</dbReference>
<evidence type="ECO:0000259" key="10">
    <source>
        <dbReference type="Pfam" id="PF08669"/>
    </source>
</evidence>
<dbReference type="EC" id="2.1.2.10" evidence="2 7"/>
<dbReference type="GO" id="GO:0019464">
    <property type="term" value="P:glycine decarboxylation via glycine cleavage system"/>
    <property type="evidence" value="ECO:0007669"/>
    <property type="project" value="UniProtKB-UniRule"/>
</dbReference>
<dbReference type="Gene3D" id="3.30.1360.120">
    <property type="entry name" value="Probable tRNA modification gtpase trme, domain 1"/>
    <property type="match status" value="1"/>
</dbReference>
<dbReference type="GO" id="GO:0005829">
    <property type="term" value="C:cytosol"/>
    <property type="evidence" value="ECO:0007669"/>
    <property type="project" value="TreeGrafter"/>
</dbReference>
<reference evidence="11 12" key="1">
    <citation type="submission" date="2017-11" db="EMBL/GenBank/DDBJ databases">
        <title>Infants hospitalized years apart are colonized by the same room-sourced microbial strains.</title>
        <authorList>
            <person name="Brooks B."/>
            <person name="Olm M.R."/>
            <person name="Firek B.A."/>
            <person name="Baker R."/>
            <person name="Thomas B.C."/>
            <person name="Morowitz M.J."/>
            <person name="Banfield J.F."/>
        </authorList>
    </citation>
    <scope>NUCLEOTIDE SEQUENCE [LARGE SCALE GENOMIC DNA]</scope>
    <source>
        <strain evidence="11">S2_012_000_R3_87</strain>
    </source>
</reference>
<dbReference type="SUPFAM" id="SSF103025">
    <property type="entry name" value="Folate-binding domain"/>
    <property type="match status" value="1"/>
</dbReference>
<keyword evidence="3 7" id="KW-0032">Aminotransferase</keyword>
<dbReference type="AlphaFoldDB" id="A0A2W5B1V8"/>
<dbReference type="InterPro" id="IPR022903">
    <property type="entry name" value="GcvT_bac"/>
</dbReference>
<dbReference type="InterPro" id="IPR028896">
    <property type="entry name" value="GcvT/YgfZ/DmdA"/>
</dbReference>
<feature type="binding site" evidence="8">
    <location>
        <position position="218"/>
    </location>
    <ligand>
        <name>substrate</name>
    </ligand>
</feature>
<dbReference type="Gene3D" id="2.40.30.110">
    <property type="entry name" value="Aminomethyltransferase beta-barrel domains"/>
    <property type="match status" value="1"/>
</dbReference>
<dbReference type="InterPro" id="IPR029043">
    <property type="entry name" value="GcvT/YgfZ_C"/>
</dbReference>
<comment type="subunit">
    <text evidence="7">The glycine cleavage system is composed of four proteins: P, T, L and H.</text>
</comment>
<dbReference type="InterPro" id="IPR006222">
    <property type="entry name" value="GCVT_N"/>
</dbReference>
<evidence type="ECO:0000313" key="11">
    <source>
        <dbReference type="EMBL" id="PZO99417.1"/>
    </source>
</evidence>
<proteinExistence type="inferred from homology"/>
<evidence type="ECO:0000256" key="7">
    <source>
        <dbReference type="HAMAP-Rule" id="MF_00259"/>
    </source>
</evidence>
<dbReference type="GO" id="GO:0008168">
    <property type="term" value="F:methyltransferase activity"/>
    <property type="evidence" value="ECO:0007669"/>
    <property type="project" value="UniProtKB-KW"/>
</dbReference>
<evidence type="ECO:0000256" key="5">
    <source>
        <dbReference type="ARBA" id="ARBA00031395"/>
    </source>
</evidence>
<accession>A0A2W5B1V8</accession>
<feature type="domain" description="Aminomethyltransferase C-terminal" evidence="10">
    <location>
        <begin position="305"/>
        <end position="392"/>
    </location>
</feature>
<evidence type="ECO:0000256" key="1">
    <source>
        <dbReference type="ARBA" id="ARBA00008609"/>
    </source>
</evidence>
<organism evidence="11 12">
    <name type="scientific">Corynebacterium urealyticum</name>
    <dbReference type="NCBI Taxonomy" id="43771"/>
    <lineage>
        <taxon>Bacteria</taxon>
        <taxon>Bacillati</taxon>
        <taxon>Actinomycetota</taxon>
        <taxon>Actinomycetes</taxon>
        <taxon>Mycobacteriales</taxon>
        <taxon>Corynebacteriaceae</taxon>
        <taxon>Corynebacterium</taxon>
    </lineage>
</organism>
<dbReference type="HAMAP" id="MF_00259">
    <property type="entry name" value="GcvT"/>
    <property type="match status" value="1"/>
</dbReference>
<dbReference type="PANTHER" id="PTHR43757">
    <property type="entry name" value="AMINOMETHYLTRANSFERASE"/>
    <property type="match status" value="1"/>
</dbReference>
<dbReference type="GO" id="GO:0032259">
    <property type="term" value="P:methylation"/>
    <property type="evidence" value="ECO:0007669"/>
    <property type="project" value="UniProtKB-KW"/>
</dbReference>
<gene>
    <name evidence="7 11" type="primary">gcvT</name>
    <name evidence="11" type="ORF">DI609_08335</name>
</gene>
<comment type="caution">
    <text evidence="11">The sequence shown here is derived from an EMBL/GenBank/DDBJ whole genome shotgun (WGS) entry which is preliminary data.</text>
</comment>
<dbReference type="NCBIfam" id="TIGR00528">
    <property type="entry name" value="gcvT"/>
    <property type="match status" value="1"/>
</dbReference>